<dbReference type="NCBIfam" id="NF004509">
    <property type="entry name" value="PRK05850.1"/>
    <property type="match status" value="1"/>
</dbReference>
<keyword evidence="4" id="KW-0443">Lipid metabolism</keyword>
<evidence type="ECO:0000313" key="9">
    <source>
        <dbReference type="Proteomes" id="UP000465785"/>
    </source>
</evidence>
<dbReference type="SUPFAM" id="SSF56801">
    <property type="entry name" value="Acetyl-CoA synthetase-like"/>
    <property type="match status" value="1"/>
</dbReference>
<sequence>MTQDMTTAVLVAMAARRALTGQPLAPRLDATAAAQAAGQINGEHVKKIRDAMGRLPGWVDVNTATGELVTLGSTHGGGVGWLRQGVPVVGPSIRVVLRERASLQPNDTAFTFLDFDTDWQGVAESLTWAQLSRRVTNLAQELDACGSTGDRAVILAPQGLDYIVAFLGALEAGRIAVPLSVPAVGVHDQRVTAVLRDASPTALLTTSSVVDSVVPYAEAAGVDIAPSILEIDSLDLDTRRGSSARRHDYPDIAYLQYTSGSTRTPAGVVISYRNLSANWEQMVANYVADNPMPKSTVSWLPFYHDMGLMCGVCTGIFGGWPSMITSPIAFLQRPARWMQMLARNPQVLSAAPNFAFTLTAARTTDEDMAGLDLGDVSFINCGAERVNPITIRRFNQRFAPFNFPESAIRPSYGLAEATVFVATNAPGQPPDFVPFEPAKLGAGQAIRSDTGTPLVSYGKPRSPMVRIVDPETATEAPAGTVGELWVHGENVSAGYWLRAAETEQTFGATLNAPTPGTPQDRWLRTGDLGFFSEGELFIVGRIKDLLIVRGRNHYPDDIEATVQEISRGRVAAVAVVDEATEKLVVIVEVKKRGESDEEVSENLRNIEEQVTSAISNAHGVAVQDVVLVVPGSIPITTSGKVRRAACVQLYRDDGFQRLIH</sequence>
<dbReference type="KEGG" id="mgau:MGALJ_24050"/>
<reference evidence="8 9" key="1">
    <citation type="journal article" date="2019" name="Emerg. Microbes Infect.">
        <title>Comprehensive subspecies identification of 175 nontuberculous mycobacteria species based on 7547 genomic profiles.</title>
        <authorList>
            <person name="Matsumoto Y."/>
            <person name="Kinjo T."/>
            <person name="Motooka D."/>
            <person name="Nabeya D."/>
            <person name="Jung N."/>
            <person name="Uechi K."/>
            <person name="Horii T."/>
            <person name="Iida T."/>
            <person name="Fujita J."/>
            <person name="Nakamura S."/>
        </authorList>
    </citation>
    <scope>NUCLEOTIDE SEQUENCE [LARGE SCALE GENOMIC DNA]</scope>
    <source>
        <strain evidence="8 9">JCM 6399</strain>
    </source>
</reference>
<dbReference type="GO" id="GO:0070566">
    <property type="term" value="F:adenylyltransferase activity"/>
    <property type="evidence" value="ECO:0007669"/>
    <property type="project" value="TreeGrafter"/>
</dbReference>
<dbReference type="GO" id="GO:0006633">
    <property type="term" value="P:fatty acid biosynthetic process"/>
    <property type="evidence" value="ECO:0007669"/>
    <property type="project" value="TreeGrafter"/>
</dbReference>
<dbReference type="InterPro" id="IPR045851">
    <property type="entry name" value="AMP-bd_C_sf"/>
</dbReference>
<dbReference type="GO" id="GO:0071766">
    <property type="term" value="P:Actinobacterium-type cell wall biogenesis"/>
    <property type="evidence" value="ECO:0007669"/>
    <property type="project" value="UniProtKB-ARBA"/>
</dbReference>
<evidence type="ECO:0000256" key="2">
    <source>
        <dbReference type="ARBA" id="ARBA00022598"/>
    </source>
</evidence>
<gene>
    <name evidence="8" type="ORF">MGALJ_24050</name>
</gene>
<name>A0A9W4B2F9_9MYCO</name>
<dbReference type="Pfam" id="PF00501">
    <property type="entry name" value="AMP-binding"/>
    <property type="match status" value="1"/>
</dbReference>
<accession>A0A9W4B2F9</accession>
<evidence type="ECO:0000259" key="5">
    <source>
        <dbReference type="Pfam" id="PF00501"/>
    </source>
</evidence>
<dbReference type="GO" id="GO:0016874">
    <property type="term" value="F:ligase activity"/>
    <property type="evidence" value="ECO:0007669"/>
    <property type="project" value="UniProtKB-KW"/>
</dbReference>
<organism evidence="8 9">
    <name type="scientific">Mycobacterium gallinarum</name>
    <dbReference type="NCBI Taxonomy" id="39689"/>
    <lineage>
        <taxon>Bacteria</taxon>
        <taxon>Bacillati</taxon>
        <taxon>Actinomycetota</taxon>
        <taxon>Actinomycetes</taxon>
        <taxon>Mycobacteriales</taxon>
        <taxon>Mycobacteriaceae</taxon>
        <taxon>Mycobacterium</taxon>
    </lineage>
</organism>
<dbReference type="EMBL" id="AP022601">
    <property type="protein sequence ID" value="BBY92736.1"/>
    <property type="molecule type" value="Genomic_DNA"/>
</dbReference>
<dbReference type="InterPro" id="IPR025110">
    <property type="entry name" value="AMP-bd_C"/>
</dbReference>
<dbReference type="AlphaFoldDB" id="A0A9W4B2F9"/>
<feature type="domain" description="AMP-dependent synthetase/ligase" evidence="5">
    <location>
        <begin position="98"/>
        <end position="496"/>
    </location>
</feature>
<evidence type="ECO:0000259" key="6">
    <source>
        <dbReference type="Pfam" id="PF02720"/>
    </source>
</evidence>
<dbReference type="Pfam" id="PF02720">
    <property type="entry name" value="DUF222"/>
    <property type="match status" value="1"/>
</dbReference>
<evidence type="ECO:0000313" key="8">
    <source>
        <dbReference type="EMBL" id="BBY92736.1"/>
    </source>
</evidence>
<dbReference type="PANTHER" id="PTHR22754:SF32">
    <property type="entry name" value="DISCO-INTERACTING PROTEIN 2"/>
    <property type="match status" value="1"/>
</dbReference>
<dbReference type="FunFam" id="3.30.300.30:FF:000016">
    <property type="entry name" value="Fatty-acid-CoA ligase FadD26"/>
    <property type="match status" value="1"/>
</dbReference>
<evidence type="ECO:0000259" key="7">
    <source>
        <dbReference type="Pfam" id="PF23024"/>
    </source>
</evidence>
<evidence type="ECO:0000256" key="3">
    <source>
        <dbReference type="ARBA" id="ARBA00022832"/>
    </source>
</evidence>
<proteinExistence type="inferred from homology"/>
<feature type="domain" description="AMP-binding enzyme C-terminal" evidence="7">
    <location>
        <begin position="544"/>
        <end position="652"/>
    </location>
</feature>
<dbReference type="Gene3D" id="3.30.300.30">
    <property type="match status" value="1"/>
</dbReference>
<feature type="domain" description="DUF222" evidence="6">
    <location>
        <begin position="11"/>
        <end position="70"/>
    </location>
</feature>
<keyword evidence="9" id="KW-1185">Reference proteome</keyword>
<dbReference type="Proteomes" id="UP000465785">
    <property type="component" value="Chromosome"/>
</dbReference>
<dbReference type="PANTHER" id="PTHR22754">
    <property type="entry name" value="DISCO-INTERACTING PROTEIN 2 DIP2 -RELATED"/>
    <property type="match status" value="1"/>
</dbReference>
<dbReference type="FunFam" id="3.40.50.12780:FF:000013">
    <property type="entry name" value="Long-chain-fatty-acid--AMP ligase FadD32"/>
    <property type="match status" value="1"/>
</dbReference>
<dbReference type="InterPro" id="IPR000873">
    <property type="entry name" value="AMP-dep_synth/lig_dom"/>
</dbReference>
<dbReference type="Pfam" id="PF23024">
    <property type="entry name" value="AMP-dom_DIP2-like"/>
    <property type="match status" value="1"/>
</dbReference>
<dbReference type="InterPro" id="IPR003870">
    <property type="entry name" value="DUF222"/>
</dbReference>
<evidence type="ECO:0000256" key="4">
    <source>
        <dbReference type="ARBA" id="ARBA00023098"/>
    </source>
</evidence>
<evidence type="ECO:0000256" key="1">
    <source>
        <dbReference type="ARBA" id="ARBA00006432"/>
    </source>
</evidence>
<protein>
    <submittedName>
        <fullName evidence="8">Acyl-CoA synthetase</fullName>
    </submittedName>
</protein>
<dbReference type="CDD" id="cd05931">
    <property type="entry name" value="FAAL"/>
    <property type="match status" value="1"/>
</dbReference>
<keyword evidence="3" id="KW-0276">Fatty acid metabolism</keyword>
<dbReference type="Gene3D" id="3.40.50.12780">
    <property type="entry name" value="N-terminal domain of ligase-like"/>
    <property type="match status" value="1"/>
</dbReference>
<dbReference type="GO" id="GO:0005886">
    <property type="term" value="C:plasma membrane"/>
    <property type="evidence" value="ECO:0007669"/>
    <property type="project" value="TreeGrafter"/>
</dbReference>
<keyword evidence="2" id="KW-0436">Ligase</keyword>
<dbReference type="InterPro" id="IPR040097">
    <property type="entry name" value="FAAL/FAAC"/>
</dbReference>
<comment type="similarity">
    <text evidence="1">Belongs to the ATP-dependent AMP-binding enzyme family.</text>
</comment>
<dbReference type="InterPro" id="IPR042099">
    <property type="entry name" value="ANL_N_sf"/>
</dbReference>